<evidence type="ECO:0000313" key="1">
    <source>
        <dbReference type="EMBL" id="APE35737.1"/>
    </source>
</evidence>
<organism evidence="1 2">
    <name type="scientific">Nocardia mangyaensis</name>
    <dbReference type="NCBI Taxonomy" id="2213200"/>
    <lineage>
        <taxon>Bacteria</taxon>
        <taxon>Bacillati</taxon>
        <taxon>Actinomycetota</taxon>
        <taxon>Actinomycetes</taxon>
        <taxon>Mycobacteriales</taxon>
        <taxon>Nocardiaceae</taxon>
        <taxon>Nocardia</taxon>
    </lineage>
</organism>
<evidence type="ECO:0000313" key="2">
    <source>
        <dbReference type="Proteomes" id="UP000183810"/>
    </source>
</evidence>
<reference evidence="1" key="1">
    <citation type="submission" date="2016-11" db="EMBL/GenBank/DDBJ databases">
        <authorList>
            <person name="Jaros S."/>
            <person name="Januszkiewicz K."/>
            <person name="Wedrychowicz H."/>
        </authorList>
    </citation>
    <scope>NUCLEOTIDE SEQUENCE [LARGE SCALE GENOMIC DNA]</scope>
    <source>
        <strain evidence="1">Y48</strain>
    </source>
</reference>
<name>A0A1J0VUQ6_9NOCA</name>
<proteinExistence type="predicted"/>
<keyword evidence="2" id="KW-1185">Reference proteome</keyword>
<sequence length="111" mass="12412">MSRASGTKPCAAGDRDFEYKVRKRKSSSTDEYVCTQLNAKVGDCFNNPRHVNAHLDRLRKVPCGTGAYEVDTRLAADDIKVCDESAKKFRDTEEVRFVVPPVSYCLHKIGA</sequence>
<dbReference type="EMBL" id="CP018082">
    <property type="protein sequence ID" value="APE35737.1"/>
    <property type="molecule type" value="Genomic_DNA"/>
</dbReference>
<accession>A0A1J0VUQ6</accession>
<protein>
    <submittedName>
        <fullName evidence="1">Uncharacterized protein</fullName>
    </submittedName>
</protein>
<dbReference type="RefSeq" id="WP_071928924.1">
    <property type="nucleotide sequence ID" value="NZ_CP018082.1"/>
</dbReference>
<dbReference type="Proteomes" id="UP000183810">
    <property type="component" value="Chromosome"/>
</dbReference>
<gene>
    <name evidence="1" type="ORF">BOX37_19300</name>
</gene>
<dbReference type="AlphaFoldDB" id="A0A1J0VUQ6"/>
<dbReference type="OrthoDB" id="4567403at2"/>
<dbReference type="KEGG" id="nsl:BOX37_19300"/>